<dbReference type="RefSeq" id="WP_202858824.1">
    <property type="nucleotide sequence ID" value="NZ_JAEUGD010000066.1"/>
</dbReference>
<dbReference type="GO" id="GO:0016740">
    <property type="term" value="F:transferase activity"/>
    <property type="evidence" value="ECO:0007669"/>
    <property type="project" value="UniProtKB-KW"/>
</dbReference>
<reference evidence="3" key="1">
    <citation type="submission" date="2021-01" db="EMBL/GenBank/DDBJ databases">
        <title>Fulvivirga kasyanovii gen. nov., sp nov., a novel member of the phylum Bacteroidetes isolated from seawater in a mussel farm.</title>
        <authorList>
            <person name="Zhao L.-H."/>
            <person name="Wang Z.-J."/>
        </authorList>
    </citation>
    <scope>NUCLEOTIDE SEQUENCE</scope>
    <source>
        <strain evidence="3">29W222</strain>
    </source>
</reference>
<accession>A0A937G3G4</accession>
<name>A0A937G3G4_9BACT</name>
<dbReference type="AlphaFoldDB" id="A0A937G3G4"/>
<dbReference type="SUPFAM" id="SSF53448">
    <property type="entry name" value="Nucleotide-diphospho-sugar transferases"/>
    <property type="match status" value="1"/>
</dbReference>
<proteinExistence type="predicted"/>
<keyword evidence="1" id="KW-0808">Transferase</keyword>
<gene>
    <name evidence="3" type="ORF">JMN32_23495</name>
</gene>
<sequence>MFKLDILIPWKNRKELSRCLKENSVFLKTEGVEANFIIINCGGDKQQVLDLVNEADTSFPVRIINFEYPGFNKSLTLNLGILNSTEATIMVLDTDVILQDLEIEQLKTIIDNNAFATIAKVLEEKPEPEEFPEAGELLEIGHFIEFKGANGNKALVEMNRQGVLDKSRSGPGIIIASKKALTDVEGYNSELEGWGWEDLDLITRLQLKKGMERVAIGTVLHMTHSDDVRYITPEFDFKKQNEQRNFQICLINYRLGIVEGSLEEDKKYIDLIEEAHFNDRK</sequence>
<evidence type="ECO:0000313" key="3">
    <source>
        <dbReference type="EMBL" id="MBL6449295.1"/>
    </source>
</evidence>
<dbReference type="InterPro" id="IPR027791">
    <property type="entry name" value="Galactosyl_T_C"/>
</dbReference>
<evidence type="ECO:0000256" key="1">
    <source>
        <dbReference type="ARBA" id="ARBA00022679"/>
    </source>
</evidence>
<evidence type="ECO:0000259" key="2">
    <source>
        <dbReference type="Pfam" id="PF02709"/>
    </source>
</evidence>
<dbReference type="InterPro" id="IPR029044">
    <property type="entry name" value="Nucleotide-diphossugar_trans"/>
</dbReference>
<dbReference type="Gene3D" id="3.90.550.10">
    <property type="entry name" value="Spore Coat Polysaccharide Biosynthesis Protein SpsA, Chain A"/>
    <property type="match status" value="1"/>
</dbReference>
<keyword evidence="4" id="KW-1185">Reference proteome</keyword>
<evidence type="ECO:0000313" key="4">
    <source>
        <dbReference type="Proteomes" id="UP000614216"/>
    </source>
</evidence>
<comment type="caution">
    <text evidence="3">The sequence shown here is derived from an EMBL/GenBank/DDBJ whole genome shotgun (WGS) entry which is preliminary data.</text>
</comment>
<dbReference type="EMBL" id="JAEUGD010000066">
    <property type="protein sequence ID" value="MBL6449295.1"/>
    <property type="molecule type" value="Genomic_DNA"/>
</dbReference>
<dbReference type="Pfam" id="PF02709">
    <property type="entry name" value="Glyco_transf_7C"/>
    <property type="match status" value="1"/>
</dbReference>
<protein>
    <submittedName>
        <fullName evidence="3">Glycosyltransferase family 2 protein</fullName>
    </submittedName>
</protein>
<dbReference type="Proteomes" id="UP000614216">
    <property type="component" value="Unassembled WGS sequence"/>
</dbReference>
<organism evidence="3 4">
    <name type="scientific">Fulvivirga marina</name>
    <dbReference type="NCBI Taxonomy" id="2494733"/>
    <lineage>
        <taxon>Bacteria</taxon>
        <taxon>Pseudomonadati</taxon>
        <taxon>Bacteroidota</taxon>
        <taxon>Cytophagia</taxon>
        <taxon>Cytophagales</taxon>
        <taxon>Fulvivirgaceae</taxon>
        <taxon>Fulvivirga</taxon>
    </lineage>
</organism>
<feature type="domain" description="Galactosyltransferase C-terminal" evidence="2">
    <location>
        <begin position="170"/>
        <end position="224"/>
    </location>
</feature>